<gene>
    <name evidence="2" type="ORF">ACFS5M_00435</name>
</gene>
<protein>
    <submittedName>
        <fullName evidence="2">GLPGLI family protein</fullName>
    </submittedName>
</protein>
<name>A0ABW5WLV5_9FLAO</name>
<keyword evidence="3" id="KW-1185">Reference proteome</keyword>
<organism evidence="2 3">
    <name type="scientific">Lacinutrix iliipiscaria</name>
    <dbReference type="NCBI Taxonomy" id="1230532"/>
    <lineage>
        <taxon>Bacteria</taxon>
        <taxon>Pseudomonadati</taxon>
        <taxon>Bacteroidota</taxon>
        <taxon>Flavobacteriia</taxon>
        <taxon>Flavobacteriales</taxon>
        <taxon>Flavobacteriaceae</taxon>
        <taxon>Lacinutrix</taxon>
    </lineage>
</organism>
<sequence>MKTIQKSLSLFILLFSISIFAQDFQGVATYKSYRKVELKMDDNQSAEMQKQIQEQIQKQMQREYTLTFTKNESIYRENEKLAAPAPSSGGFKITLESSSDIMYKNVKENRYVNEAEIFGKQFLIKDSLVNRAWKLVNETKNIGAYTCYKATFSEEVETRKMVDNNLETVKEERITTAWYTPQIPVNNGPGDYYGLPGLILEINDGNLTLICSKIIMNPKEPVEIKAPNKGKVVSQKKFDEIMDKKTDEMMERLESRKKDGDKVFITIGG</sequence>
<feature type="signal peptide" evidence="1">
    <location>
        <begin position="1"/>
        <end position="21"/>
    </location>
</feature>
<accession>A0ABW5WLV5</accession>
<reference evidence="3" key="1">
    <citation type="journal article" date="2019" name="Int. J. Syst. Evol. Microbiol.">
        <title>The Global Catalogue of Microorganisms (GCM) 10K type strain sequencing project: providing services to taxonomists for standard genome sequencing and annotation.</title>
        <authorList>
            <consortium name="The Broad Institute Genomics Platform"/>
            <consortium name="The Broad Institute Genome Sequencing Center for Infectious Disease"/>
            <person name="Wu L."/>
            <person name="Ma J."/>
        </authorList>
    </citation>
    <scope>NUCLEOTIDE SEQUENCE [LARGE SCALE GENOMIC DNA]</scope>
    <source>
        <strain evidence="3">KCTC 32141</strain>
    </source>
</reference>
<dbReference type="Proteomes" id="UP001597533">
    <property type="component" value="Unassembled WGS sequence"/>
</dbReference>
<evidence type="ECO:0000256" key="1">
    <source>
        <dbReference type="SAM" id="SignalP"/>
    </source>
</evidence>
<dbReference type="NCBIfam" id="TIGR01200">
    <property type="entry name" value="GLPGLI"/>
    <property type="match status" value="1"/>
</dbReference>
<comment type="caution">
    <text evidence="2">The sequence shown here is derived from an EMBL/GenBank/DDBJ whole genome shotgun (WGS) entry which is preliminary data.</text>
</comment>
<dbReference type="Pfam" id="PF09697">
    <property type="entry name" value="Porph_ging"/>
    <property type="match status" value="1"/>
</dbReference>
<dbReference type="EMBL" id="JBHUOV010000001">
    <property type="protein sequence ID" value="MFD2822115.1"/>
    <property type="molecule type" value="Genomic_DNA"/>
</dbReference>
<dbReference type="InterPro" id="IPR005901">
    <property type="entry name" value="GLPGLI"/>
</dbReference>
<dbReference type="RefSeq" id="WP_183484224.1">
    <property type="nucleotide sequence ID" value="NZ_JBHUOV010000001.1"/>
</dbReference>
<proteinExistence type="predicted"/>
<keyword evidence="1" id="KW-0732">Signal</keyword>
<evidence type="ECO:0000313" key="3">
    <source>
        <dbReference type="Proteomes" id="UP001597533"/>
    </source>
</evidence>
<evidence type="ECO:0000313" key="2">
    <source>
        <dbReference type="EMBL" id="MFD2822115.1"/>
    </source>
</evidence>
<feature type="chain" id="PRO_5046362340" evidence="1">
    <location>
        <begin position="22"/>
        <end position="269"/>
    </location>
</feature>